<evidence type="ECO:0000256" key="5">
    <source>
        <dbReference type="ARBA" id="ARBA00022989"/>
    </source>
</evidence>
<keyword evidence="5 9" id="KW-1133">Transmembrane helix</keyword>
<keyword evidence="13" id="KW-1185">Reference proteome</keyword>
<protein>
    <recommendedName>
        <fullName evidence="11">Ionotropic glutamate receptor C-terminal domain-containing protein</fullName>
    </recommendedName>
</protein>
<proteinExistence type="inferred from homology"/>
<name>A0A8J2WGK7_9CRUS</name>
<evidence type="ECO:0000256" key="9">
    <source>
        <dbReference type="SAM" id="Phobius"/>
    </source>
</evidence>
<dbReference type="Proteomes" id="UP000789390">
    <property type="component" value="Unassembled WGS sequence"/>
</dbReference>
<reference evidence="12" key="1">
    <citation type="submission" date="2021-11" db="EMBL/GenBank/DDBJ databases">
        <authorList>
            <person name="Schell T."/>
        </authorList>
    </citation>
    <scope>NUCLEOTIDE SEQUENCE</scope>
    <source>
        <strain evidence="12">M5</strain>
    </source>
</reference>
<gene>
    <name evidence="12" type="ORF">DGAL_LOCUS804</name>
</gene>
<comment type="subcellular location">
    <subcellularLocation>
        <location evidence="1">Cell membrane</location>
        <topology evidence="1">Multi-pass membrane protein</topology>
    </subcellularLocation>
</comment>
<dbReference type="InterPro" id="IPR052192">
    <property type="entry name" value="Insect_Ionotropic_Sensory_Rcpt"/>
</dbReference>
<dbReference type="PANTHER" id="PTHR42643:SF24">
    <property type="entry name" value="IONOTROPIC RECEPTOR 60A"/>
    <property type="match status" value="1"/>
</dbReference>
<evidence type="ECO:0000256" key="1">
    <source>
        <dbReference type="ARBA" id="ARBA00004651"/>
    </source>
</evidence>
<sequence>MFFIRGLFVAKIFVVVFTAELSNNQDMVKANSIAGEHIRILAYHEPPIFNILRDPVNQSSVRYVGFPKNVLDVLSTSWNFTYSFVEVTPSMMKSKGSVDAAMIEQLLLKNADINGRLSSPTAELLVHIDFIVAVSPMPQIQNRFSDPIKPFQPPVWYLIFVAFGATALLLGVIKKVSISNGRIQVRSNTRIVFENPWYPWMVLMTQGDNLPSSRLPLRFVAGSWCLMAVVLVYAYNSTLISYISLAKYELDLNTFDDLAASKTLLNYPSKTGALKTLGDSLRQNPQDLLLSLPGETEKVLLSGCCAYVEIDTILIIFFFDCRSLGELLVYKSMVEHGGECKLTFGKELDYSQVWSFGVAKNFAHLSKINHGLQMMRQTGLFSKISKQYLKPVDKCLEREAYRPKKSQLTLYDMTGSFIVLLLGSSLSLLAFLFKLLVSPRFFRTTTSLPTDSLVVVLTSCLSGEV</sequence>
<dbReference type="Gene3D" id="1.10.287.70">
    <property type="match status" value="1"/>
</dbReference>
<evidence type="ECO:0000256" key="4">
    <source>
        <dbReference type="ARBA" id="ARBA00022692"/>
    </source>
</evidence>
<evidence type="ECO:0000256" key="6">
    <source>
        <dbReference type="ARBA" id="ARBA00023136"/>
    </source>
</evidence>
<feature type="transmembrane region" description="Helical" evidence="9">
    <location>
        <begin position="155"/>
        <end position="173"/>
    </location>
</feature>
<dbReference type="Pfam" id="PF00060">
    <property type="entry name" value="Lig_chan"/>
    <property type="match status" value="1"/>
</dbReference>
<comment type="similarity">
    <text evidence="2">Belongs to the glutamate-gated ion channel (TC 1.A.10.1) family.</text>
</comment>
<dbReference type="EMBL" id="CAKKLH010000006">
    <property type="protein sequence ID" value="CAH0098705.1"/>
    <property type="molecule type" value="Genomic_DNA"/>
</dbReference>
<organism evidence="12 13">
    <name type="scientific">Daphnia galeata</name>
    <dbReference type="NCBI Taxonomy" id="27404"/>
    <lineage>
        <taxon>Eukaryota</taxon>
        <taxon>Metazoa</taxon>
        <taxon>Ecdysozoa</taxon>
        <taxon>Arthropoda</taxon>
        <taxon>Crustacea</taxon>
        <taxon>Branchiopoda</taxon>
        <taxon>Diplostraca</taxon>
        <taxon>Cladocera</taxon>
        <taxon>Anomopoda</taxon>
        <taxon>Daphniidae</taxon>
        <taxon>Daphnia</taxon>
    </lineage>
</organism>
<dbReference type="Gene3D" id="3.40.190.10">
    <property type="entry name" value="Periplasmic binding protein-like II"/>
    <property type="match status" value="1"/>
</dbReference>
<dbReference type="AlphaFoldDB" id="A0A8J2WGK7"/>
<evidence type="ECO:0000256" key="3">
    <source>
        <dbReference type="ARBA" id="ARBA00022475"/>
    </source>
</evidence>
<accession>A0A8J2WGK7</accession>
<evidence type="ECO:0000313" key="13">
    <source>
        <dbReference type="Proteomes" id="UP000789390"/>
    </source>
</evidence>
<feature type="signal peptide" evidence="10">
    <location>
        <begin position="1"/>
        <end position="18"/>
    </location>
</feature>
<dbReference type="GO" id="GO:0050906">
    <property type="term" value="P:detection of stimulus involved in sensory perception"/>
    <property type="evidence" value="ECO:0007669"/>
    <property type="project" value="UniProtKB-ARBA"/>
</dbReference>
<feature type="chain" id="PRO_5035254861" description="Ionotropic glutamate receptor C-terminal domain-containing protein" evidence="10">
    <location>
        <begin position="19"/>
        <end position="465"/>
    </location>
</feature>
<keyword evidence="4 9" id="KW-0812">Transmembrane</keyword>
<evidence type="ECO:0000256" key="10">
    <source>
        <dbReference type="SAM" id="SignalP"/>
    </source>
</evidence>
<evidence type="ECO:0000259" key="11">
    <source>
        <dbReference type="Pfam" id="PF00060"/>
    </source>
</evidence>
<keyword evidence="3" id="KW-1003">Cell membrane</keyword>
<evidence type="ECO:0000256" key="8">
    <source>
        <dbReference type="ARBA" id="ARBA00023180"/>
    </source>
</evidence>
<evidence type="ECO:0000313" key="12">
    <source>
        <dbReference type="EMBL" id="CAH0098705.1"/>
    </source>
</evidence>
<dbReference type="PANTHER" id="PTHR42643">
    <property type="entry name" value="IONOTROPIC RECEPTOR 20A-RELATED"/>
    <property type="match status" value="1"/>
</dbReference>
<feature type="transmembrane region" description="Helical" evidence="9">
    <location>
        <begin position="215"/>
        <end position="235"/>
    </location>
</feature>
<dbReference type="GO" id="GO:0005886">
    <property type="term" value="C:plasma membrane"/>
    <property type="evidence" value="ECO:0007669"/>
    <property type="project" value="UniProtKB-SubCell"/>
</dbReference>
<dbReference type="OrthoDB" id="8182981at2759"/>
<feature type="domain" description="Ionotropic glutamate receptor C-terminal" evidence="11">
    <location>
        <begin position="155"/>
        <end position="423"/>
    </location>
</feature>
<dbReference type="InterPro" id="IPR001320">
    <property type="entry name" value="Iontro_rcpt_C"/>
</dbReference>
<comment type="caution">
    <text evidence="12">The sequence shown here is derived from an EMBL/GenBank/DDBJ whole genome shotgun (WGS) entry which is preliminary data.</text>
</comment>
<feature type="transmembrane region" description="Helical" evidence="9">
    <location>
        <begin position="408"/>
        <end position="433"/>
    </location>
</feature>
<evidence type="ECO:0000256" key="7">
    <source>
        <dbReference type="ARBA" id="ARBA00023170"/>
    </source>
</evidence>
<keyword evidence="6 9" id="KW-0472">Membrane</keyword>
<dbReference type="GO" id="GO:0015276">
    <property type="term" value="F:ligand-gated monoatomic ion channel activity"/>
    <property type="evidence" value="ECO:0007669"/>
    <property type="project" value="InterPro"/>
</dbReference>
<dbReference type="SUPFAM" id="SSF53850">
    <property type="entry name" value="Periplasmic binding protein-like II"/>
    <property type="match status" value="1"/>
</dbReference>
<keyword evidence="10" id="KW-0732">Signal</keyword>
<evidence type="ECO:0000256" key="2">
    <source>
        <dbReference type="ARBA" id="ARBA00008685"/>
    </source>
</evidence>
<keyword evidence="7" id="KW-0675">Receptor</keyword>
<keyword evidence="8" id="KW-0325">Glycoprotein</keyword>